<name>A0A8S9ZXI3_9BILA</name>
<evidence type="ECO:0000313" key="4">
    <source>
        <dbReference type="Proteomes" id="UP000605970"/>
    </source>
</evidence>
<accession>A0A8S9ZXI3</accession>
<reference evidence="3" key="1">
    <citation type="journal article" date="2020" name="Ecol. Evol.">
        <title>Genome structure and content of the rice root-knot nematode (Meloidogyne graminicola).</title>
        <authorList>
            <person name="Phan N.T."/>
            <person name="Danchin E.G.J."/>
            <person name="Klopp C."/>
            <person name="Perfus-Barbeoch L."/>
            <person name="Kozlowski D.K."/>
            <person name="Koutsovoulos G.D."/>
            <person name="Lopez-Roques C."/>
            <person name="Bouchez O."/>
            <person name="Zahm M."/>
            <person name="Besnard G."/>
            <person name="Bellafiore S."/>
        </authorList>
    </citation>
    <scope>NUCLEOTIDE SEQUENCE</scope>
    <source>
        <strain evidence="3">VN-18</strain>
    </source>
</reference>
<evidence type="ECO:0000256" key="2">
    <source>
        <dbReference type="SAM" id="Phobius"/>
    </source>
</evidence>
<dbReference type="AlphaFoldDB" id="A0A8S9ZXI3"/>
<dbReference type="OrthoDB" id="5908004at2759"/>
<feature type="compositionally biased region" description="Polar residues" evidence="1">
    <location>
        <begin position="305"/>
        <end position="325"/>
    </location>
</feature>
<keyword evidence="2" id="KW-0812">Transmembrane</keyword>
<proteinExistence type="predicted"/>
<feature type="compositionally biased region" description="Basic and acidic residues" evidence="1">
    <location>
        <begin position="177"/>
        <end position="187"/>
    </location>
</feature>
<keyword evidence="2" id="KW-0472">Membrane</keyword>
<feature type="region of interest" description="Disordered" evidence="1">
    <location>
        <begin position="247"/>
        <end position="359"/>
    </location>
</feature>
<feature type="compositionally biased region" description="Basic and acidic residues" evidence="1">
    <location>
        <begin position="326"/>
        <end position="359"/>
    </location>
</feature>
<dbReference type="Proteomes" id="UP000605970">
    <property type="component" value="Unassembled WGS sequence"/>
</dbReference>
<feature type="compositionally biased region" description="Basic and acidic residues" evidence="1">
    <location>
        <begin position="281"/>
        <end position="296"/>
    </location>
</feature>
<gene>
    <name evidence="3" type="ORF">Mgra_00002043</name>
</gene>
<evidence type="ECO:0000313" key="3">
    <source>
        <dbReference type="EMBL" id="KAF7638361.1"/>
    </source>
</evidence>
<keyword evidence="2" id="KW-1133">Transmembrane helix</keyword>
<feature type="compositionally biased region" description="Polar residues" evidence="1">
    <location>
        <begin position="158"/>
        <end position="176"/>
    </location>
</feature>
<dbReference type="EMBL" id="JABEBT010000012">
    <property type="protein sequence ID" value="KAF7638361.1"/>
    <property type="molecule type" value="Genomic_DNA"/>
</dbReference>
<organism evidence="3 4">
    <name type="scientific">Meloidogyne graminicola</name>
    <dbReference type="NCBI Taxonomy" id="189291"/>
    <lineage>
        <taxon>Eukaryota</taxon>
        <taxon>Metazoa</taxon>
        <taxon>Ecdysozoa</taxon>
        <taxon>Nematoda</taxon>
        <taxon>Chromadorea</taxon>
        <taxon>Rhabditida</taxon>
        <taxon>Tylenchina</taxon>
        <taxon>Tylenchomorpha</taxon>
        <taxon>Tylenchoidea</taxon>
        <taxon>Meloidogynidae</taxon>
        <taxon>Meloidogyninae</taxon>
        <taxon>Meloidogyne</taxon>
    </lineage>
</organism>
<evidence type="ECO:0000256" key="1">
    <source>
        <dbReference type="SAM" id="MobiDB-lite"/>
    </source>
</evidence>
<keyword evidence="4" id="KW-1185">Reference proteome</keyword>
<protein>
    <submittedName>
        <fullName evidence="3">Uncharacterized protein</fullName>
    </submittedName>
</protein>
<feature type="region of interest" description="Disordered" evidence="1">
    <location>
        <begin position="136"/>
        <end position="197"/>
    </location>
</feature>
<sequence>MYYVNICGSTAPHLNIKRLTMSKSPKAESSVINVVQIYTKIKVKNKNTIKVNLSTYFDIKLASFIHLRHSIHLPFCCLPIHSRMLFLSFITLLVLVLLIPSILLTQCCKKKAKNAIEDKGTNQALEAGKIAKSKTKLGEKKPVSPIGINEAKKKPSKAMQSPTPTSTAAGQSNETAVSKKEKPKSKTDIQSTKTAAVKPKVGVITALPKSGLPKGNDAITAFTLDKSANRKTMTEIGKTNALAVSHANEVSRTKTDDGTPTLILPPSPDMMSVAAMTANPEKIEKSKSGDKSKDGQKTSSFYDLDTTNKTSDSLYENVDLPTTKSTAEKSKEDEDSENTEKSIMKNKLADERKQKKLAEPDEYQTLADMSTEKVFKKVG</sequence>
<feature type="transmembrane region" description="Helical" evidence="2">
    <location>
        <begin position="84"/>
        <end position="104"/>
    </location>
</feature>
<comment type="caution">
    <text evidence="3">The sequence shown here is derived from an EMBL/GenBank/DDBJ whole genome shotgun (WGS) entry which is preliminary data.</text>
</comment>